<dbReference type="Pfam" id="PF00689">
    <property type="entry name" value="Cation_ATPase_C"/>
    <property type="match status" value="1"/>
</dbReference>
<dbReference type="PANTHER" id="PTHR43294:SF18">
    <property type="entry name" value="SODIUM_POTASSIUM-TRANSPORTING ATPASE SUBUNIT ALPHA"/>
    <property type="match status" value="1"/>
</dbReference>
<organism evidence="3 4">
    <name type="scientific">Trichostrongylus colubriformis</name>
    <name type="common">Black scour worm</name>
    <dbReference type="NCBI Taxonomy" id="6319"/>
    <lineage>
        <taxon>Eukaryota</taxon>
        <taxon>Metazoa</taxon>
        <taxon>Ecdysozoa</taxon>
        <taxon>Nematoda</taxon>
        <taxon>Chromadorea</taxon>
        <taxon>Rhabditida</taxon>
        <taxon>Rhabditina</taxon>
        <taxon>Rhabditomorpha</taxon>
        <taxon>Strongyloidea</taxon>
        <taxon>Trichostrongylidae</taxon>
        <taxon>Trichostrongylus</taxon>
    </lineage>
</organism>
<dbReference type="FunFam" id="1.20.1110.10:FF:000095">
    <property type="entry name" value="Sodium/potassium-transporting ATPase subunit alpha-1"/>
    <property type="match status" value="1"/>
</dbReference>
<feature type="domain" description="Cation-transporting P-type ATPase C-terminal" evidence="2">
    <location>
        <begin position="1"/>
        <end position="148"/>
    </location>
</feature>
<dbReference type="GO" id="GO:0005886">
    <property type="term" value="C:plasma membrane"/>
    <property type="evidence" value="ECO:0007669"/>
    <property type="project" value="TreeGrafter"/>
</dbReference>
<dbReference type="InterPro" id="IPR023298">
    <property type="entry name" value="ATPase_P-typ_TM_dom_sf"/>
</dbReference>
<evidence type="ECO:0000259" key="2">
    <source>
        <dbReference type="Pfam" id="PF00689"/>
    </source>
</evidence>
<dbReference type="PANTHER" id="PTHR43294">
    <property type="entry name" value="SODIUM/POTASSIUM-TRANSPORTING ATPASE SUBUNIT ALPHA"/>
    <property type="match status" value="1"/>
</dbReference>
<evidence type="ECO:0000313" key="4">
    <source>
        <dbReference type="Proteomes" id="UP001331761"/>
    </source>
</evidence>
<dbReference type="GO" id="GO:0006883">
    <property type="term" value="P:intracellular sodium ion homeostasis"/>
    <property type="evidence" value="ECO:0007669"/>
    <property type="project" value="TreeGrafter"/>
</dbReference>
<dbReference type="GO" id="GO:1990573">
    <property type="term" value="P:potassium ion import across plasma membrane"/>
    <property type="evidence" value="ECO:0007669"/>
    <property type="project" value="TreeGrafter"/>
</dbReference>
<dbReference type="SUPFAM" id="SSF81665">
    <property type="entry name" value="Calcium ATPase, transmembrane domain M"/>
    <property type="match status" value="1"/>
</dbReference>
<keyword evidence="1" id="KW-0812">Transmembrane</keyword>
<gene>
    <name evidence="3" type="ORF">GCK32_017339</name>
</gene>
<comment type="caution">
    <text evidence="3">The sequence shown here is derived from an EMBL/GenBank/DDBJ whole genome shotgun (WGS) entry which is preliminary data.</text>
</comment>
<dbReference type="GO" id="GO:0005391">
    <property type="term" value="F:P-type sodium:potassium-exchanging transporter activity"/>
    <property type="evidence" value="ECO:0007669"/>
    <property type="project" value="TreeGrafter"/>
</dbReference>
<protein>
    <submittedName>
        <fullName evidence="3">Cation transporting ATPase</fullName>
    </submittedName>
</protein>
<dbReference type="EMBL" id="WIXE01013994">
    <property type="protein sequence ID" value="KAK5974654.1"/>
    <property type="molecule type" value="Genomic_DNA"/>
</dbReference>
<reference evidence="3 4" key="1">
    <citation type="submission" date="2019-10" db="EMBL/GenBank/DDBJ databases">
        <title>Assembly and Annotation for the nematode Trichostrongylus colubriformis.</title>
        <authorList>
            <person name="Martin J."/>
        </authorList>
    </citation>
    <scope>NUCLEOTIDE SEQUENCE [LARGE SCALE GENOMIC DNA]</scope>
    <source>
        <strain evidence="3">G859</strain>
        <tissue evidence="3">Whole worm</tissue>
    </source>
</reference>
<dbReference type="Proteomes" id="UP001331761">
    <property type="component" value="Unassembled WGS sequence"/>
</dbReference>
<feature type="transmembrane region" description="Helical" evidence="1">
    <location>
        <begin position="52"/>
        <end position="73"/>
    </location>
</feature>
<dbReference type="GO" id="GO:0036376">
    <property type="term" value="P:sodium ion export across plasma membrane"/>
    <property type="evidence" value="ECO:0007669"/>
    <property type="project" value="TreeGrafter"/>
</dbReference>
<keyword evidence="1" id="KW-0472">Membrane</keyword>
<dbReference type="GO" id="GO:0030007">
    <property type="term" value="P:intracellular potassium ion homeostasis"/>
    <property type="evidence" value="ECO:0007669"/>
    <property type="project" value="TreeGrafter"/>
</dbReference>
<accession>A0AAN8IH62</accession>
<dbReference type="InterPro" id="IPR050510">
    <property type="entry name" value="Cation_transp_ATPase_P-type"/>
</dbReference>
<name>A0AAN8IH62_TRICO</name>
<sequence length="151" mass="17337">LPLSLVAILMIDLGTDLWPAISLAYEVAETDIMQRPPRNPQYDRLVNTRLVLFSYLQVGVFQMYAGFVTYFAIMMANGWKPLHLLFQRELWDCETVNDLEDSYGQQWTYAARKGLEASCHSGYFFAVVALQWSDILISKTRKNSIVMQGTE</sequence>
<feature type="non-terminal residue" evidence="3">
    <location>
        <position position="1"/>
    </location>
</feature>
<dbReference type="PRINTS" id="PR00121">
    <property type="entry name" value="NAKATPASE"/>
</dbReference>
<proteinExistence type="predicted"/>
<dbReference type="Gene3D" id="1.20.1110.10">
    <property type="entry name" value="Calcium-transporting ATPase, transmembrane domain"/>
    <property type="match status" value="1"/>
</dbReference>
<keyword evidence="1" id="KW-1133">Transmembrane helix</keyword>
<dbReference type="InterPro" id="IPR006068">
    <property type="entry name" value="ATPase_P-typ_cation-transptr_C"/>
</dbReference>
<dbReference type="GO" id="GO:1902600">
    <property type="term" value="P:proton transmembrane transport"/>
    <property type="evidence" value="ECO:0007669"/>
    <property type="project" value="TreeGrafter"/>
</dbReference>
<dbReference type="AlphaFoldDB" id="A0AAN8IH62"/>
<evidence type="ECO:0000256" key="1">
    <source>
        <dbReference type="SAM" id="Phobius"/>
    </source>
</evidence>
<keyword evidence="4" id="KW-1185">Reference proteome</keyword>
<evidence type="ECO:0000313" key="3">
    <source>
        <dbReference type="EMBL" id="KAK5974654.1"/>
    </source>
</evidence>